<evidence type="ECO:0000259" key="1">
    <source>
        <dbReference type="Pfam" id="PF02915"/>
    </source>
</evidence>
<proteinExistence type="predicted"/>
<sequence>MSWSIVNFTGEEIIKLALEMEKSGKEFYEKALSYAQDLQLKEVLAYLAKEEEKHLKDFEKLGERLSKEFIPNESYAGEYGDYLTSIVNNHIFNLNNVEDLVKGIKTDLDILRFALSFEKDSIMIFQEFENFVNNTGKDIVKDLLNEEKEHIKKINALFLIK</sequence>
<organism evidence="2 3">
    <name type="scientific">Desulfosporosinus acididurans</name>
    <dbReference type="NCBI Taxonomy" id="476652"/>
    <lineage>
        <taxon>Bacteria</taxon>
        <taxon>Bacillati</taxon>
        <taxon>Bacillota</taxon>
        <taxon>Clostridia</taxon>
        <taxon>Eubacteriales</taxon>
        <taxon>Desulfitobacteriaceae</taxon>
        <taxon>Desulfosporosinus</taxon>
    </lineage>
</organism>
<keyword evidence="3" id="KW-1185">Reference proteome</keyword>
<dbReference type="GO" id="GO:0016491">
    <property type="term" value="F:oxidoreductase activity"/>
    <property type="evidence" value="ECO:0007669"/>
    <property type="project" value="InterPro"/>
</dbReference>
<name>A0A0J1ISK8_9FIRM</name>
<feature type="domain" description="Rubrerythrin diiron-binding" evidence="1">
    <location>
        <begin position="12"/>
        <end position="64"/>
    </location>
</feature>
<dbReference type="SUPFAM" id="SSF47240">
    <property type="entry name" value="Ferritin-like"/>
    <property type="match status" value="1"/>
</dbReference>
<dbReference type="PATRIC" id="fig|476652.3.peg.37"/>
<dbReference type="Pfam" id="PF02915">
    <property type="entry name" value="Rubrerythrin"/>
    <property type="match status" value="1"/>
</dbReference>
<dbReference type="AlphaFoldDB" id="A0A0J1ISK8"/>
<dbReference type="InterPro" id="IPR003251">
    <property type="entry name" value="Rr_diiron-bd_dom"/>
</dbReference>
<dbReference type="Proteomes" id="UP000036356">
    <property type="component" value="Unassembled WGS sequence"/>
</dbReference>
<dbReference type="InterPro" id="IPR009078">
    <property type="entry name" value="Ferritin-like_SF"/>
</dbReference>
<reference evidence="2 3" key="1">
    <citation type="submission" date="2015-06" db="EMBL/GenBank/DDBJ databases">
        <title>Draft genome of the moderately acidophilic sulfate reducer Candidatus Desulfosporosinus acididurans strain M1.</title>
        <authorList>
            <person name="Poehlein A."/>
            <person name="Petzsch P."/>
            <person name="Johnson B.D."/>
            <person name="Schloemann M."/>
            <person name="Daniel R."/>
            <person name="Muehling M."/>
        </authorList>
    </citation>
    <scope>NUCLEOTIDE SEQUENCE [LARGE SCALE GENOMIC DNA]</scope>
    <source>
        <strain evidence="2 3">M1</strain>
    </source>
</reference>
<comment type="caution">
    <text evidence="2">The sequence shown here is derived from an EMBL/GenBank/DDBJ whole genome shotgun (WGS) entry which is preliminary data.</text>
</comment>
<accession>A0A0J1ISK8</accession>
<evidence type="ECO:0000313" key="2">
    <source>
        <dbReference type="EMBL" id="KLU67641.1"/>
    </source>
</evidence>
<dbReference type="STRING" id="476652.DEAC_c00350"/>
<evidence type="ECO:0000313" key="3">
    <source>
        <dbReference type="Proteomes" id="UP000036356"/>
    </source>
</evidence>
<dbReference type="EMBL" id="LDZY01000001">
    <property type="protein sequence ID" value="KLU67641.1"/>
    <property type="molecule type" value="Genomic_DNA"/>
</dbReference>
<gene>
    <name evidence="2" type="ORF">DEAC_c00350</name>
</gene>
<dbReference type="RefSeq" id="WP_047808032.1">
    <property type="nucleotide sequence ID" value="NZ_LDZY01000001.1"/>
</dbReference>
<dbReference type="CDD" id="cd01045">
    <property type="entry name" value="Ferritin_like_AB"/>
    <property type="match status" value="1"/>
</dbReference>
<protein>
    <submittedName>
        <fullName evidence="2">Rubrerythrin</fullName>
    </submittedName>
</protein>
<dbReference type="GO" id="GO:0046872">
    <property type="term" value="F:metal ion binding"/>
    <property type="evidence" value="ECO:0007669"/>
    <property type="project" value="InterPro"/>
</dbReference>
<dbReference type="Gene3D" id="1.20.1260.10">
    <property type="match status" value="1"/>
</dbReference>
<dbReference type="InterPro" id="IPR012347">
    <property type="entry name" value="Ferritin-like"/>
</dbReference>